<sequence length="151" mass="16944">MYGSYQQHSTQNTKNAGDISKGDYIIIKDRPCQVTEVSTYRAYRRRYPICHFVGTDIFNGRKLEEILPSYYPCDVPQLSFDDYKLDDVTSDDRVILLAKDGTTRNDLGLPTDATLRKKILDGYDNPRGLTVTVASANGEANIIAVKEDGGR</sequence>
<dbReference type="InterPro" id="IPR008991">
    <property type="entry name" value="Translation_prot_SH3-like_sf"/>
</dbReference>
<dbReference type="InterPro" id="IPR020189">
    <property type="entry name" value="IF5A_C"/>
</dbReference>
<dbReference type="Pfam" id="PF01287">
    <property type="entry name" value="eIF-5a"/>
    <property type="match status" value="1"/>
</dbReference>
<evidence type="ECO:0000313" key="2">
    <source>
        <dbReference type="EMBL" id="GMH27588.1"/>
    </source>
</evidence>
<dbReference type="SUPFAM" id="SSF50104">
    <property type="entry name" value="Translation proteins SH3-like domain"/>
    <property type="match status" value="1"/>
</dbReference>
<evidence type="ECO:0000313" key="3">
    <source>
        <dbReference type="Proteomes" id="UP001279734"/>
    </source>
</evidence>
<organism evidence="2 3">
    <name type="scientific">Nepenthes gracilis</name>
    <name type="common">Slender pitcher plant</name>
    <dbReference type="NCBI Taxonomy" id="150966"/>
    <lineage>
        <taxon>Eukaryota</taxon>
        <taxon>Viridiplantae</taxon>
        <taxon>Streptophyta</taxon>
        <taxon>Embryophyta</taxon>
        <taxon>Tracheophyta</taxon>
        <taxon>Spermatophyta</taxon>
        <taxon>Magnoliopsida</taxon>
        <taxon>eudicotyledons</taxon>
        <taxon>Gunneridae</taxon>
        <taxon>Pentapetalae</taxon>
        <taxon>Caryophyllales</taxon>
        <taxon>Nepenthaceae</taxon>
        <taxon>Nepenthes</taxon>
    </lineage>
</organism>
<dbReference type="InterPro" id="IPR001884">
    <property type="entry name" value="IF5A-like"/>
</dbReference>
<keyword evidence="3" id="KW-1185">Reference proteome</keyword>
<feature type="domain" description="Translation initiation factor 5A C-terminal" evidence="1">
    <location>
        <begin position="77"/>
        <end position="146"/>
    </location>
</feature>
<dbReference type="PIRSF" id="PIRSF003025">
    <property type="entry name" value="eIF5A"/>
    <property type="match status" value="1"/>
</dbReference>
<gene>
    <name evidence="2" type="ORF">Nepgr_029431</name>
</gene>
<dbReference type="Pfam" id="PF21485">
    <property type="entry name" value="IF5A-like_N"/>
    <property type="match status" value="1"/>
</dbReference>
<dbReference type="GO" id="GO:0045901">
    <property type="term" value="P:positive regulation of translational elongation"/>
    <property type="evidence" value="ECO:0007669"/>
    <property type="project" value="InterPro"/>
</dbReference>
<dbReference type="AlphaFoldDB" id="A0AAD3TCG0"/>
<dbReference type="EMBL" id="BSYO01000033">
    <property type="protein sequence ID" value="GMH27588.1"/>
    <property type="molecule type" value="Genomic_DNA"/>
</dbReference>
<accession>A0AAD3TCG0</accession>
<dbReference type="InterPro" id="IPR014722">
    <property type="entry name" value="Rib_uL2_dom2"/>
</dbReference>
<dbReference type="PANTHER" id="PTHR11673">
    <property type="entry name" value="TRANSLATION INITIATION FACTOR 5A FAMILY MEMBER"/>
    <property type="match status" value="1"/>
</dbReference>
<dbReference type="GO" id="GO:0003723">
    <property type="term" value="F:RNA binding"/>
    <property type="evidence" value="ECO:0007669"/>
    <property type="project" value="InterPro"/>
</dbReference>
<dbReference type="SUPFAM" id="SSF50249">
    <property type="entry name" value="Nucleic acid-binding proteins"/>
    <property type="match status" value="1"/>
</dbReference>
<proteinExistence type="predicted"/>
<dbReference type="GO" id="GO:0043022">
    <property type="term" value="F:ribosome binding"/>
    <property type="evidence" value="ECO:0007669"/>
    <property type="project" value="InterPro"/>
</dbReference>
<name>A0AAD3TCG0_NEPGR</name>
<dbReference type="SMART" id="SM01376">
    <property type="entry name" value="eIF-5a"/>
    <property type="match status" value="1"/>
</dbReference>
<dbReference type="Gene3D" id="2.40.50.140">
    <property type="entry name" value="Nucleic acid-binding proteins"/>
    <property type="match status" value="1"/>
</dbReference>
<comment type="caution">
    <text evidence="2">The sequence shown here is derived from an EMBL/GenBank/DDBJ whole genome shotgun (WGS) entry which is preliminary data.</text>
</comment>
<protein>
    <recommendedName>
        <fullName evidence="1">Translation initiation factor 5A C-terminal domain-containing protein</fullName>
    </recommendedName>
</protein>
<dbReference type="Proteomes" id="UP001279734">
    <property type="component" value="Unassembled WGS sequence"/>
</dbReference>
<dbReference type="Gene3D" id="2.30.30.30">
    <property type="match status" value="1"/>
</dbReference>
<reference evidence="2" key="1">
    <citation type="submission" date="2023-05" db="EMBL/GenBank/DDBJ databases">
        <title>Nepenthes gracilis genome sequencing.</title>
        <authorList>
            <person name="Fukushima K."/>
        </authorList>
    </citation>
    <scope>NUCLEOTIDE SEQUENCE</scope>
    <source>
        <strain evidence="2">SING2019-196</strain>
    </source>
</reference>
<evidence type="ECO:0000259" key="1">
    <source>
        <dbReference type="SMART" id="SM01376"/>
    </source>
</evidence>
<dbReference type="InterPro" id="IPR012340">
    <property type="entry name" value="NA-bd_OB-fold"/>
</dbReference>
<dbReference type="GO" id="GO:0045905">
    <property type="term" value="P:positive regulation of translational termination"/>
    <property type="evidence" value="ECO:0007669"/>
    <property type="project" value="InterPro"/>
</dbReference>
<dbReference type="GO" id="GO:0003746">
    <property type="term" value="F:translation elongation factor activity"/>
    <property type="evidence" value="ECO:0007669"/>
    <property type="project" value="InterPro"/>
</dbReference>
<dbReference type="InterPro" id="IPR048670">
    <property type="entry name" value="IF5A-like_N"/>
</dbReference>